<keyword evidence="4" id="KW-0411">Iron-sulfur</keyword>
<keyword evidence="2" id="KW-0479">Metal-binding</keyword>
<proteinExistence type="predicted"/>
<evidence type="ECO:0000256" key="3">
    <source>
        <dbReference type="ARBA" id="ARBA00023004"/>
    </source>
</evidence>
<keyword evidence="1" id="KW-0001">2Fe-2S</keyword>
<gene>
    <name evidence="7" type="ORF">ACFSAU_04035</name>
</gene>
<protein>
    <submittedName>
        <fullName evidence="7">Rieske (2Fe-2S) protein</fullName>
    </submittedName>
</protein>
<dbReference type="EMBL" id="JBHUCZ010000001">
    <property type="protein sequence ID" value="MFD1566653.1"/>
    <property type="molecule type" value="Genomic_DNA"/>
</dbReference>
<dbReference type="InterPro" id="IPR036922">
    <property type="entry name" value="Rieske_2Fe-2S_sf"/>
</dbReference>
<dbReference type="AlphaFoldDB" id="A0ABD6BR78"/>
<dbReference type="GO" id="GO:0051537">
    <property type="term" value="F:2 iron, 2 sulfur cluster binding"/>
    <property type="evidence" value="ECO:0007669"/>
    <property type="project" value="UniProtKB-KW"/>
</dbReference>
<dbReference type="CDD" id="cd03467">
    <property type="entry name" value="Rieske"/>
    <property type="match status" value="1"/>
</dbReference>
<evidence type="ECO:0000313" key="8">
    <source>
        <dbReference type="Proteomes" id="UP001597139"/>
    </source>
</evidence>
<dbReference type="PANTHER" id="PTHR40261:SF1">
    <property type="entry name" value="RIESKE DOMAIN-CONTAINING PROTEIN"/>
    <property type="match status" value="1"/>
</dbReference>
<organism evidence="7 8">
    <name type="scientific">Halolamina litorea</name>
    <dbReference type="NCBI Taxonomy" id="1515593"/>
    <lineage>
        <taxon>Archaea</taxon>
        <taxon>Methanobacteriati</taxon>
        <taxon>Methanobacteriota</taxon>
        <taxon>Stenosarchaea group</taxon>
        <taxon>Halobacteria</taxon>
        <taxon>Halobacteriales</taxon>
        <taxon>Haloferacaceae</taxon>
    </lineage>
</organism>
<dbReference type="RefSeq" id="WP_267645947.1">
    <property type="nucleotide sequence ID" value="NZ_JANHGR010000001.1"/>
</dbReference>
<dbReference type="Gene3D" id="2.102.10.10">
    <property type="entry name" value="Rieske [2Fe-2S] iron-sulphur domain"/>
    <property type="match status" value="1"/>
</dbReference>
<feature type="region of interest" description="Disordered" evidence="5">
    <location>
        <begin position="122"/>
        <end position="141"/>
    </location>
</feature>
<evidence type="ECO:0000256" key="5">
    <source>
        <dbReference type="SAM" id="MobiDB-lite"/>
    </source>
</evidence>
<evidence type="ECO:0000313" key="7">
    <source>
        <dbReference type="EMBL" id="MFD1566653.1"/>
    </source>
</evidence>
<dbReference type="PANTHER" id="PTHR40261">
    <property type="match status" value="1"/>
</dbReference>
<dbReference type="GO" id="GO:0046872">
    <property type="term" value="F:metal ion binding"/>
    <property type="evidence" value="ECO:0007669"/>
    <property type="project" value="UniProtKB-KW"/>
</dbReference>
<comment type="caution">
    <text evidence="7">The sequence shown here is derived from an EMBL/GenBank/DDBJ whole genome shotgun (WGS) entry which is preliminary data.</text>
</comment>
<dbReference type="SUPFAM" id="SSF50022">
    <property type="entry name" value="ISP domain"/>
    <property type="match status" value="1"/>
</dbReference>
<dbReference type="Pfam" id="PF00355">
    <property type="entry name" value="Rieske"/>
    <property type="match status" value="1"/>
</dbReference>
<sequence length="141" mass="15076">MTDGERITDADSVPEGGSLLFTVRDRKGGQQREAILVRTDGGVEGWLNYCQHWPGVSLDRGDGADIRNGLILCRQHGATFECDSGRCTAGPCEGDALDALDVRTVDGDVLLDDDAYTFDHLGGSDHDGGAEDPTSDSPFDF</sequence>
<reference evidence="7 8" key="1">
    <citation type="journal article" date="2019" name="Int. J. Syst. Evol. Microbiol.">
        <title>The Global Catalogue of Microorganisms (GCM) 10K type strain sequencing project: providing services to taxonomists for standard genome sequencing and annotation.</title>
        <authorList>
            <consortium name="The Broad Institute Genomics Platform"/>
            <consortium name="The Broad Institute Genome Sequencing Center for Infectious Disease"/>
            <person name="Wu L."/>
            <person name="Ma J."/>
        </authorList>
    </citation>
    <scope>NUCLEOTIDE SEQUENCE [LARGE SCALE GENOMIC DNA]</scope>
    <source>
        <strain evidence="7 8">CGMCC 1.12859</strain>
    </source>
</reference>
<dbReference type="InterPro" id="IPR017941">
    <property type="entry name" value="Rieske_2Fe-2S"/>
</dbReference>
<keyword evidence="3" id="KW-0408">Iron</keyword>
<evidence type="ECO:0000256" key="4">
    <source>
        <dbReference type="ARBA" id="ARBA00023014"/>
    </source>
</evidence>
<accession>A0ABD6BR78</accession>
<feature type="domain" description="Rieske" evidence="6">
    <location>
        <begin position="4"/>
        <end position="111"/>
    </location>
</feature>
<dbReference type="Proteomes" id="UP001597139">
    <property type="component" value="Unassembled WGS sequence"/>
</dbReference>
<dbReference type="PROSITE" id="PS51296">
    <property type="entry name" value="RIESKE"/>
    <property type="match status" value="1"/>
</dbReference>
<evidence type="ECO:0000259" key="6">
    <source>
        <dbReference type="PROSITE" id="PS51296"/>
    </source>
</evidence>
<evidence type="ECO:0000256" key="1">
    <source>
        <dbReference type="ARBA" id="ARBA00022714"/>
    </source>
</evidence>
<keyword evidence="8" id="KW-1185">Reference proteome</keyword>
<evidence type="ECO:0000256" key="2">
    <source>
        <dbReference type="ARBA" id="ARBA00022723"/>
    </source>
</evidence>
<name>A0ABD6BR78_9EURY</name>